<dbReference type="AlphaFoldDB" id="A0A074JIQ2"/>
<comment type="cofactor">
    <cofactor evidence="6">
        <name>Zn(2+)</name>
        <dbReference type="ChEBI" id="CHEBI:29105"/>
    </cofactor>
    <text evidence="6">Binds 1 zinc ion per subunit.</text>
</comment>
<evidence type="ECO:0000256" key="2">
    <source>
        <dbReference type="ARBA" id="ARBA00022723"/>
    </source>
</evidence>
<dbReference type="Proteomes" id="UP000027471">
    <property type="component" value="Unassembled WGS sequence"/>
</dbReference>
<reference evidence="9 10" key="1">
    <citation type="journal article" date="2015" name="Antonie Van Leeuwenhoek">
        <title>Thioclava indica sp. nov., isolated from surface seawater of the Indian Ocean.</title>
        <authorList>
            <person name="Liu Y."/>
            <person name="Lai Q."/>
            <person name="Du J."/>
            <person name="Xu H."/>
            <person name="Jiang L."/>
            <person name="Shao Z."/>
        </authorList>
    </citation>
    <scope>NUCLEOTIDE SEQUENCE [LARGE SCALE GENOMIC DNA]</scope>
    <source>
        <strain evidence="9 10">DT23-4</strain>
    </source>
</reference>
<evidence type="ECO:0000256" key="3">
    <source>
        <dbReference type="ARBA" id="ARBA00022801"/>
    </source>
</evidence>
<dbReference type="GO" id="GO:0051603">
    <property type="term" value="P:proteolysis involved in protein catabolic process"/>
    <property type="evidence" value="ECO:0007669"/>
    <property type="project" value="TreeGrafter"/>
</dbReference>
<evidence type="ECO:0000256" key="7">
    <source>
        <dbReference type="SAM" id="SignalP"/>
    </source>
</evidence>
<keyword evidence="7" id="KW-0732">Signal</keyword>
<keyword evidence="4 6" id="KW-0862">Zinc</keyword>
<dbReference type="Gene3D" id="3.30.2010.10">
    <property type="entry name" value="Metalloproteases ('zincins'), catalytic domain"/>
    <property type="match status" value="1"/>
</dbReference>
<evidence type="ECO:0000256" key="6">
    <source>
        <dbReference type="RuleBase" id="RU003983"/>
    </source>
</evidence>
<dbReference type="InterPro" id="IPR051156">
    <property type="entry name" value="Mito/Outer_Membr_Metalloprot"/>
</dbReference>
<protein>
    <recommendedName>
        <fullName evidence="8">Peptidase M48 domain-containing protein</fullName>
    </recommendedName>
</protein>
<feature type="chain" id="PRO_5001694840" description="Peptidase M48 domain-containing protein" evidence="7">
    <location>
        <begin position="24"/>
        <end position="256"/>
    </location>
</feature>
<keyword evidence="1 6" id="KW-0645">Protease</keyword>
<dbReference type="EMBL" id="AUNB01000051">
    <property type="protein sequence ID" value="KEO55478.1"/>
    <property type="molecule type" value="Genomic_DNA"/>
</dbReference>
<keyword evidence="10" id="KW-1185">Reference proteome</keyword>
<keyword evidence="5 6" id="KW-0482">Metalloprotease</keyword>
<comment type="similarity">
    <text evidence="6">Belongs to the peptidase M48 family.</text>
</comment>
<dbReference type="PANTHER" id="PTHR22726">
    <property type="entry name" value="METALLOENDOPEPTIDASE OMA1"/>
    <property type="match status" value="1"/>
</dbReference>
<accession>A0A074JIQ2</accession>
<organism evidence="9 10">
    <name type="scientific">Thioclava indica</name>
    <dbReference type="NCBI Taxonomy" id="1353528"/>
    <lineage>
        <taxon>Bacteria</taxon>
        <taxon>Pseudomonadati</taxon>
        <taxon>Pseudomonadota</taxon>
        <taxon>Alphaproteobacteria</taxon>
        <taxon>Rhodobacterales</taxon>
        <taxon>Paracoccaceae</taxon>
        <taxon>Thioclava</taxon>
    </lineage>
</organism>
<evidence type="ECO:0000313" key="10">
    <source>
        <dbReference type="Proteomes" id="UP000027471"/>
    </source>
</evidence>
<dbReference type="OrthoDB" id="7338723at2"/>
<dbReference type="GO" id="GO:0046872">
    <property type="term" value="F:metal ion binding"/>
    <property type="evidence" value="ECO:0007669"/>
    <property type="project" value="UniProtKB-KW"/>
</dbReference>
<dbReference type="STRING" id="1353528.DT23_05780"/>
<sequence length="256" mass="27657">MVLPSFARLIPLLLLAVLSGCVASGPIPQTAPEPPIPAQVQAKAERAVDQLVTVARRMEPVIEAECRARSDLRNCDYRLVIDDRLDSPANAFQTEDRRGRPVIGVTLAMIAEVRNPDELAFVLGHEAAHHIAGHISARQRDANKGAQLLGMMVQSQGADARTVANARKAGAEMGSRLFAKDYELEADRLGTIITWDAGYDPLRGAAFFRRLPDPEETVLGTHPANALRLDIVKKTVKELRAGTIHGVTGLRPQGGG</sequence>
<keyword evidence="2" id="KW-0479">Metal-binding</keyword>
<comment type="caution">
    <text evidence="9">The sequence shown here is derived from an EMBL/GenBank/DDBJ whole genome shotgun (WGS) entry which is preliminary data.</text>
</comment>
<dbReference type="InterPro" id="IPR001915">
    <property type="entry name" value="Peptidase_M48"/>
</dbReference>
<proteinExistence type="inferred from homology"/>
<evidence type="ECO:0000256" key="5">
    <source>
        <dbReference type="ARBA" id="ARBA00023049"/>
    </source>
</evidence>
<dbReference type="CDD" id="cd07324">
    <property type="entry name" value="M48C_Oma1-like"/>
    <property type="match status" value="1"/>
</dbReference>
<evidence type="ECO:0000313" key="9">
    <source>
        <dbReference type="EMBL" id="KEO55478.1"/>
    </source>
</evidence>
<evidence type="ECO:0000256" key="1">
    <source>
        <dbReference type="ARBA" id="ARBA00022670"/>
    </source>
</evidence>
<evidence type="ECO:0000259" key="8">
    <source>
        <dbReference type="Pfam" id="PF01435"/>
    </source>
</evidence>
<name>A0A074JIQ2_9RHOB</name>
<gene>
    <name evidence="9" type="ORF">DT23_05780</name>
</gene>
<dbReference type="GO" id="GO:0004222">
    <property type="term" value="F:metalloendopeptidase activity"/>
    <property type="evidence" value="ECO:0007669"/>
    <property type="project" value="InterPro"/>
</dbReference>
<dbReference type="PANTHER" id="PTHR22726:SF1">
    <property type="entry name" value="METALLOENDOPEPTIDASE OMA1, MITOCHONDRIAL"/>
    <property type="match status" value="1"/>
</dbReference>
<dbReference type="RefSeq" id="WP_051697303.1">
    <property type="nucleotide sequence ID" value="NZ_AUNB01000051.1"/>
</dbReference>
<feature type="domain" description="Peptidase M48" evidence="8">
    <location>
        <begin position="68"/>
        <end position="234"/>
    </location>
</feature>
<dbReference type="Pfam" id="PF01435">
    <property type="entry name" value="Peptidase_M48"/>
    <property type="match status" value="1"/>
</dbReference>
<dbReference type="eggNOG" id="COG4783">
    <property type="taxonomic scope" value="Bacteria"/>
</dbReference>
<keyword evidence="3 6" id="KW-0378">Hydrolase</keyword>
<dbReference type="GO" id="GO:0016020">
    <property type="term" value="C:membrane"/>
    <property type="evidence" value="ECO:0007669"/>
    <property type="project" value="TreeGrafter"/>
</dbReference>
<feature type="signal peptide" evidence="7">
    <location>
        <begin position="1"/>
        <end position="23"/>
    </location>
</feature>
<evidence type="ECO:0000256" key="4">
    <source>
        <dbReference type="ARBA" id="ARBA00022833"/>
    </source>
</evidence>